<dbReference type="Gene3D" id="1.50.10.10">
    <property type="match status" value="1"/>
</dbReference>
<dbReference type="GO" id="GO:0005886">
    <property type="term" value="C:plasma membrane"/>
    <property type="evidence" value="ECO:0007669"/>
    <property type="project" value="TreeGrafter"/>
</dbReference>
<dbReference type="GO" id="GO:0046872">
    <property type="term" value="F:metal ion binding"/>
    <property type="evidence" value="ECO:0007669"/>
    <property type="project" value="UniProtKB-KW"/>
</dbReference>
<accession>A0AAU8NE29</accession>
<feature type="binding site" evidence="1">
    <location>
        <position position="880"/>
    </location>
    <ligand>
        <name>Zn(2+)</name>
        <dbReference type="ChEBI" id="CHEBI:29105"/>
    </ligand>
</feature>
<dbReference type="PIRSF" id="PIRSF037228">
    <property type="entry name" value="Lant_mod_RumM"/>
    <property type="match status" value="1"/>
</dbReference>
<dbReference type="NCBIfam" id="TIGR03897">
    <property type="entry name" value="lanti_2_LanM"/>
    <property type="match status" value="1"/>
</dbReference>
<dbReference type="InterPro" id="IPR025410">
    <property type="entry name" value="Lant_dehyd"/>
</dbReference>
<dbReference type="RefSeq" id="WP_366294518.1">
    <property type="nucleotide sequence ID" value="NZ_CP159992.1"/>
</dbReference>
<dbReference type="Pfam" id="PF13575">
    <property type="entry name" value="DUF4135"/>
    <property type="match status" value="1"/>
</dbReference>
<name>A0AAU8NE29_9BACL</name>
<dbReference type="PANTHER" id="PTHR12736:SF7">
    <property type="entry name" value="LANC-LIKE PROTEIN 3"/>
    <property type="match status" value="1"/>
</dbReference>
<dbReference type="SUPFAM" id="SSF158745">
    <property type="entry name" value="LanC-like"/>
    <property type="match status" value="1"/>
</dbReference>
<dbReference type="AlphaFoldDB" id="A0AAU8NE29"/>
<reference evidence="3" key="1">
    <citation type="submission" date="2024-05" db="EMBL/GenBank/DDBJ databases">
        <title>Draft genome assemblies of 36 bacteria isolated from hibernating arctic ground squirrels.</title>
        <authorList>
            <person name="McKee H."/>
            <person name="Mullen L."/>
            <person name="Drown D.M."/>
            <person name="Duddleston K.N."/>
        </authorList>
    </citation>
    <scope>NUCLEOTIDE SEQUENCE</scope>
    <source>
        <strain evidence="3">AN1007</strain>
    </source>
</reference>
<feature type="domain" description="Lantibiotic biosynthesis protein dehydration" evidence="2">
    <location>
        <begin position="159"/>
        <end position="533"/>
    </location>
</feature>
<dbReference type="CDD" id="cd04792">
    <property type="entry name" value="LanM-like"/>
    <property type="match status" value="1"/>
</dbReference>
<dbReference type="InterPro" id="IPR007822">
    <property type="entry name" value="LANC-like"/>
</dbReference>
<keyword evidence="1" id="KW-0862">Zinc</keyword>
<dbReference type="EMBL" id="CP159992">
    <property type="protein sequence ID" value="XCP96150.1"/>
    <property type="molecule type" value="Genomic_DNA"/>
</dbReference>
<feature type="binding site" evidence="1">
    <location>
        <position position="926"/>
    </location>
    <ligand>
        <name>Zn(2+)</name>
        <dbReference type="ChEBI" id="CHEBI:29105"/>
    </ligand>
</feature>
<dbReference type="PRINTS" id="PR01950">
    <property type="entry name" value="LANCSUPER"/>
</dbReference>
<proteinExistence type="predicted"/>
<dbReference type="InterPro" id="IPR017146">
    <property type="entry name" value="Lanti_2_LanM"/>
</dbReference>
<evidence type="ECO:0000256" key="1">
    <source>
        <dbReference type="PIRSR" id="PIRSR607822-1"/>
    </source>
</evidence>
<dbReference type="SMART" id="SM01260">
    <property type="entry name" value="LANC_like"/>
    <property type="match status" value="1"/>
</dbReference>
<dbReference type="PANTHER" id="PTHR12736">
    <property type="entry name" value="LANC-LIKE PROTEIN"/>
    <property type="match status" value="1"/>
</dbReference>
<sequence>MNLTKEDVIPFWKSILNIQNESDLESHLKHFFGDDIDRLVEKINSENAHKEINIESVKSDQEKQDFFKKEFDLFLSRLNNIIGSCEFLMDKDKFSESQHHQLEKIIENDLWYFLIDEATLYFKENNTKFKKINGEKALQIFIEEVFHTKRFRSQCEILYPDLFALINLRINHYLEYIEEIISNITGDFNKIQSLLPSSNSSFKLKDIKIGSGDTHSNGRSVAKVEFDQGNVYYKPRTGELDINFFDFMDELSTYNEKFNFKRAEVISELKYSYFKEVEHKLVENQEEMEIYYEKLGYILCIMYTLNGTDFHSENIIAHGKDPVLVDLESLFHSNIFLNENLYDHGFLEIIKSSDPTVLDVGILPKKIVKNYDSDDYSLEIGGIGAEKQKTSPFKFSEFSIDADGEPRHVRKFGFNGVSENNPIKEIDDSTIFEMNIIMQKSFEYFYKWILNNKTVYQNMVSKYFSNQKIRVILRPTFLYSKLLLLSKNIYIIGNKTNREILFSKLSFERENQLSFVYSEYNQLMNYDVPIFYTNTNSLEIMDSDNNILGVLSDKTPLESSLQKINRMSLDDLDNQKTLIDQAMRLKEYKGDKTDIVFGSLEGEKNSIELESAEKLIENIGDLLLKRAIHANKESVTWISTTILGKEESEFGVGPVGNDVYLGNAGIALFLAQLYKFSGNEKYKEIVNKAINYNIRFLKQEKLYENGNTGYYNGTSGLLLSIAVINKIIPIEGFQEIMSTSLQRLNRLVKKSNNYDLFSGSSGLITCLIALDNIYPDYREHIRPLLEESYSNLYTNAVRKGNTCYWENKNTLAYVGYAHGNAGILASLIKLKSIENEILGYELVNSDFLHEISNYIDTAYDDELNNWENIPGSKKYSYGWCHGAPGLLLTQITAKECNSKMLKDESYIRNLVDIVIKKGFGANPSYCHGDLGSLKIIQKYAKVFGDNKLLEQCNTTYTSIYHKTIDKKWEKQVLSHSESLGLLIGVAGWGYSVLDHLYPEETFDFFTL</sequence>
<keyword evidence="1" id="KW-0479">Metal-binding</keyword>
<dbReference type="Pfam" id="PF05147">
    <property type="entry name" value="LANC_like"/>
    <property type="match status" value="1"/>
</dbReference>
<evidence type="ECO:0000259" key="2">
    <source>
        <dbReference type="Pfam" id="PF13575"/>
    </source>
</evidence>
<organism evidence="3">
    <name type="scientific">Paenibacillus sp. AN1007</name>
    <dbReference type="NCBI Taxonomy" id="3151385"/>
    <lineage>
        <taxon>Bacteria</taxon>
        <taxon>Bacillati</taxon>
        <taxon>Bacillota</taxon>
        <taxon>Bacilli</taxon>
        <taxon>Bacillales</taxon>
        <taxon>Paenibacillaceae</taxon>
        <taxon>Paenibacillus</taxon>
    </lineage>
</organism>
<evidence type="ECO:0000313" key="3">
    <source>
        <dbReference type="EMBL" id="XCP96150.1"/>
    </source>
</evidence>
<dbReference type="GO" id="GO:0031179">
    <property type="term" value="P:peptide modification"/>
    <property type="evidence" value="ECO:0007669"/>
    <property type="project" value="InterPro"/>
</dbReference>
<feature type="binding site" evidence="1">
    <location>
        <position position="927"/>
    </location>
    <ligand>
        <name>Zn(2+)</name>
        <dbReference type="ChEBI" id="CHEBI:29105"/>
    </ligand>
</feature>
<dbReference type="InterPro" id="IPR012341">
    <property type="entry name" value="6hp_glycosidase-like_sf"/>
</dbReference>
<dbReference type="GO" id="GO:0005975">
    <property type="term" value="P:carbohydrate metabolic process"/>
    <property type="evidence" value="ECO:0007669"/>
    <property type="project" value="InterPro"/>
</dbReference>
<protein>
    <submittedName>
        <fullName evidence="3">Type 2 lanthipeptide synthetase LanM</fullName>
    </submittedName>
</protein>
<gene>
    <name evidence="3" type="primary">lanM</name>
    <name evidence="3" type="ORF">ABXS70_05415</name>
</gene>